<feature type="domain" description="Peptidase M20 dimerisation" evidence="2">
    <location>
        <begin position="225"/>
        <end position="320"/>
    </location>
</feature>
<accession>A0ABP2IY25</accession>
<dbReference type="Gene3D" id="3.40.630.10">
    <property type="entry name" value="Zn peptidases"/>
    <property type="match status" value="1"/>
</dbReference>
<evidence type="ECO:0000259" key="2">
    <source>
        <dbReference type="Pfam" id="PF07687"/>
    </source>
</evidence>
<gene>
    <name evidence="3" type="ORF">HMPREF9248_0847</name>
</gene>
<evidence type="ECO:0000313" key="4">
    <source>
        <dbReference type="Proteomes" id="UP000004431"/>
    </source>
</evidence>
<dbReference type="PANTHER" id="PTHR11014">
    <property type="entry name" value="PEPTIDASE M20 FAMILY MEMBER"/>
    <property type="match status" value="1"/>
</dbReference>
<dbReference type="Pfam" id="PF01546">
    <property type="entry name" value="Peptidase_M20"/>
    <property type="match status" value="1"/>
</dbReference>
<keyword evidence="4" id="KW-1185">Reference proteome</keyword>
<dbReference type="Gene3D" id="3.30.70.360">
    <property type="match status" value="1"/>
</dbReference>
<proteinExistence type="predicted"/>
<dbReference type="Pfam" id="PF07687">
    <property type="entry name" value="M20_dimer"/>
    <property type="match status" value="1"/>
</dbReference>
<dbReference type="Proteomes" id="UP000004431">
    <property type="component" value="Unassembled WGS sequence"/>
</dbReference>
<comment type="caution">
    <text evidence="3">The sequence shown here is derived from an EMBL/GenBank/DDBJ whole genome shotgun (WGS) entry which is preliminary data.</text>
</comment>
<sequence length="432" mass="46458">MASTSNNRPTPASTPKPTAQPTAKQICACAKRVLSNLDATQAEREALYKEFHNHPELAFLEEWTSQRIFDDLTSAHIEVVRIGKTGLVARIKNGDGPCVCMRADIDGLPVKEASGKPYASTFTMTDPASGAVVPMTHACGHDFHIMSLLSALHAFAAHKDAWHGTFMGVFQPAEEVGQGALSLIREGLCTQFEKPDVYLGQHVMPTLPSGCVATKVGPFFSAAYSIRITLHGKGSHGSMPELGIDPVVLAASVIMRLQTIVSREMPSDERVVLTIGSVSAGSKANIIPDTAVLLLNTRTYNAQLEKRLFAAIERIVRAECDAAGCTQPPDIEYFDRGPLTSNDAQTTPRVQEAFAAYFGEHALLGEPQSVSEDFSYIPDEWGCPYTFWTLGGFADVAHAPANHSPFFTPDLQPTLNCGVSAVVVAASAWLAS</sequence>
<dbReference type="EMBL" id="AEDQ01000023">
    <property type="protein sequence ID" value="EFL43971.1"/>
    <property type="molecule type" value="Genomic_DNA"/>
</dbReference>
<dbReference type="RefSeq" id="WP_006304332.1">
    <property type="nucleotide sequence ID" value="NZ_AEDQ01000023.1"/>
</dbReference>
<dbReference type="InterPro" id="IPR011650">
    <property type="entry name" value="Peptidase_M20_dimer"/>
</dbReference>
<dbReference type="PIRSF" id="PIRSF005962">
    <property type="entry name" value="Pept_M20D_amidohydro"/>
    <property type="match status" value="1"/>
</dbReference>
<dbReference type="PANTHER" id="PTHR11014:SF63">
    <property type="entry name" value="METALLOPEPTIDASE, PUTATIVE (AFU_ORTHOLOGUE AFUA_6G09600)-RELATED"/>
    <property type="match status" value="1"/>
</dbReference>
<dbReference type="InterPro" id="IPR017439">
    <property type="entry name" value="Amidohydrolase"/>
</dbReference>
<dbReference type="InterPro" id="IPR002933">
    <property type="entry name" value="Peptidase_M20"/>
</dbReference>
<evidence type="ECO:0000313" key="3">
    <source>
        <dbReference type="EMBL" id="EFL43971.1"/>
    </source>
</evidence>
<dbReference type="InterPro" id="IPR036264">
    <property type="entry name" value="Bact_exopeptidase_dim_dom"/>
</dbReference>
<dbReference type="SUPFAM" id="SSF53187">
    <property type="entry name" value="Zn-dependent exopeptidases"/>
    <property type="match status" value="1"/>
</dbReference>
<name>A0ABP2IY25_9ACTN</name>
<organism evidence="3 4">
    <name type="scientific">Fannyhessea vaginae PB189-T1-4</name>
    <dbReference type="NCBI Taxonomy" id="866774"/>
    <lineage>
        <taxon>Bacteria</taxon>
        <taxon>Bacillati</taxon>
        <taxon>Actinomycetota</taxon>
        <taxon>Coriobacteriia</taxon>
        <taxon>Coriobacteriales</taxon>
        <taxon>Atopobiaceae</taxon>
        <taxon>Fannyhessea</taxon>
    </lineage>
</organism>
<protein>
    <submittedName>
        <fullName evidence="3">Amidohydrolase</fullName>
    </submittedName>
</protein>
<feature type="region of interest" description="Disordered" evidence="1">
    <location>
        <begin position="1"/>
        <end position="21"/>
    </location>
</feature>
<reference evidence="3 4" key="1">
    <citation type="submission" date="2010-08" db="EMBL/GenBank/DDBJ databases">
        <authorList>
            <person name="Durkin A.S."/>
            <person name="Madupu R."/>
            <person name="Torralba M."/>
            <person name="Gillis M."/>
            <person name="Methe B."/>
            <person name="Sutton G."/>
            <person name="Nelson K.E."/>
        </authorList>
    </citation>
    <scope>NUCLEOTIDE SEQUENCE [LARGE SCALE GENOMIC DNA]</scope>
    <source>
        <strain evidence="3 4">PB189-T1-4</strain>
    </source>
</reference>
<evidence type="ECO:0000256" key="1">
    <source>
        <dbReference type="SAM" id="MobiDB-lite"/>
    </source>
</evidence>
<dbReference type="SUPFAM" id="SSF55031">
    <property type="entry name" value="Bacterial exopeptidase dimerisation domain"/>
    <property type="match status" value="1"/>
</dbReference>
<dbReference type="NCBIfam" id="TIGR01891">
    <property type="entry name" value="amidohydrolases"/>
    <property type="match status" value="1"/>
</dbReference>